<protein>
    <submittedName>
        <fullName evidence="1">Uncharacterized protein</fullName>
    </submittedName>
</protein>
<gene>
    <name evidence="1" type="ORF">TanjilG_01188</name>
</gene>
<organism evidence="1 2">
    <name type="scientific">Lupinus angustifolius</name>
    <name type="common">Narrow-leaved blue lupine</name>
    <dbReference type="NCBI Taxonomy" id="3871"/>
    <lineage>
        <taxon>Eukaryota</taxon>
        <taxon>Viridiplantae</taxon>
        <taxon>Streptophyta</taxon>
        <taxon>Embryophyta</taxon>
        <taxon>Tracheophyta</taxon>
        <taxon>Spermatophyta</taxon>
        <taxon>Magnoliopsida</taxon>
        <taxon>eudicotyledons</taxon>
        <taxon>Gunneridae</taxon>
        <taxon>Pentapetalae</taxon>
        <taxon>rosids</taxon>
        <taxon>fabids</taxon>
        <taxon>Fabales</taxon>
        <taxon>Fabaceae</taxon>
        <taxon>Papilionoideae</taxon>
        <taxon>50 kb inversion clade</taxon>
        <taxon>genistoids sensu lato</taxon>
        <taxon>core genistoids</taxon>
        <taxon>Genisteae</taxon>
        <taxon>Lupinus</taxon>
    </lineage>
</organism>
<keyword evidence="2" id="KW-1185">Reference proteome</keyword>
<dbReference type="AlphaFoldDB" id="A0A1J7HZA5"/>
<accession>A0A1J7HZA5</accession>
<dbReference type="Proteomes" id="UP000188354">
    <property type="component" value="Chromosome LG01"/>
</dbReference>
<reference evidence="1 2" key="1">
    <citation type="journal article" date="2017" name="Plant Biotechnol. J.">
        <title>A comprehensive draft genome sequence for lupin (Lupinus angustifolius), an emerging health food: insights into plant-microbe interactions and legume evolution.</title>
        <authorList>
            <person name="Hane J.K."/>
            <person name="Ming Y."/>
            <person name="Kamphuis L.G."/>
            <person name="Nelson M.N."/>
            <person name="Garg G."/>
            <person name="Atkins C.A."/>
            <person name="Bayer P.E."/>
            <person name="Bravo A."/>
            <person name="Bringans S."/>
            <person name="Cannon S."/>
            <person name="Edwards D."/>
            <person name="Foley R."/>
            <person name="Gao L.L."/>
            <person name="Harrison M.J."/>
            <person name="Huang W."/>
            <person name="Hurgobin B."/>
            <person name="Li S."/>
            <person name="Liu C.W."/>
            <person name="McGrath A."/>
            <person name="Morahan G."/>
            <person name="Murray J."/>
            <person name="Weller J."/>
            <person name="Jian J."/>
            <person name="Singh K.B."/>
        </authorList>
    </citation>
    <scope>NUCLEOTIDE SEQUENCE [LARGE SCALE GENOMIC DNA]</scope>
    <source>
        <strain evidence="2">cv. Tanjil</strain>
        <tissue evidence="1">Whole plant</tissue>
    </source>
</reference>
<dbReference type="EMBL" id="CM007361">
    <property type="protein sequence ID" value="OIW18099.1"/>
    <property type="molecule type" value="Genomic_DNA"/>
</dbReference>
<name>A0A1J7HZA5_LUPAN</name>
<evidence type="ECO:0000313" key="2">
    <source>
        <dbReference type="Proteomes" id="UP000188354"/>
    </source>
</evidence>
<proteinExistence type="predicted"/>
<dbReference type="Gramene" id="OIW18099">
    <property type="protein sequence ID" value="OIW18099"/>
    <property type="gene ID" value="TanjilG_01188"/>
</dbReference>
<sequence>MVGNTDCHGGLRQGAEHFPTTWLLSRIPSLLFFGSVSSGGDCDSSVMPPQGGGSRWFGFLFFPTLLAVMVDRGGSDIPPNLPMQRLCSYDWWVKYYESLAFGVHIVEAYNIMLNCSSFMVIIQVKCLFSLGTHAKIG</sequence>
<evidence type="ECO:0000313" key="1">
    <source>
        <dbReference type="EMBL" id="OIW18099.1"/>
    </source>
</evidence>